<feature type="domain" description="CinA C-terminal" evidence="1">
    <location>
        <begin position="6"/>
        <end position="152"/>
    </location>
</feature>
<dbReference type="Proteomes" id="UP000245166">
    <property type="component" value="Unassembled WGS sequence"/>
</dbReference>
<evidence type="ECO:0000313" key="2">
    <source>
        <dbReference type="EMBL" id="PWD50060.1"/>
    </source>
</evidence>
<proteinExistence type="predicted"/>
<evidence type="ECO:0000313" key="3">
    <source>
        <dbReference type="Proteomes" id="UP000245166"/>
    </source>
</evidence>
<keyword evidence="3" id="KW-1185">Reference proteome</keyword>
<dbReference type="NCBIfam" id="TIGR00199">
    <property type="entry name" value="PncC_domain"/>
    <property type="match status" value="1"/>
</dbReference>
<dbReference type="EMBL" id="PYHR01000002">
    <property type="protein sequence ID" value="PWD50060.1"/>
    <property type="molecule type" value="Genomic_DNA"/>
</dbReference>
<gene>
    <name evidence="2" type="ORF">C8046_04605</name>
</gene>
<reference evidence="2 3" key="1">
    <citation type="submission" date="2018-03" db="EMBL/GenBank/DDBJ databases">
        <title>Genome assembly of novel Miniimonas species PCH200.</title>
        <authorList>
            <person name="Thakur V."/>
            <person name="Kumar V."/>
            <person name="Singh D."/>
        </authorList>
    </citation>
    <scope>NUCLEOTIDE SEQUENCE [LARGE SCALE GENOMIC DNA]</scope>
    <source>
        <strain evidence="2 3">PCH200</strain>
    </source>
</reference>
<protein>
    <recommendedName>
        <fullName evidence="1">CinA C-terminal domain-containing protein</fullName>
    </recommendedName>
</protein>
<organism evidence="2 3">
    <name type="scientific">Serinibacter arcticus</name>
    <dbReference type="NCBI Taxonomy" id="1655435"/>
    <lineage>
        <taxon>Bacteria</taxon>
        <taxon>Bacillati</taxon>
        <taxon>Actinomycetota</taxon>
        <taxon>Actinomycetes</taxon>
        <taxon>Micrococcales</taxon>
        <taxon>Beutenbergiaceae</taxon>
        <taxon>Serinibacter</taxon>
    </lineage>
</organism>
<dbReference type="InterPro" id="IPR036653">
    <property type="entry name" value="CinA-like_C"/>
</dbReference>
<dbReference type="AlphaFoldDB" id="A0A2U1ZSY0"/>
<name>A0A2U1ZSY0_9MICO</name>
<dbReference type="SUPFAM" id="SSF142433">
    <property type="entry name" value="CinA-like"/>
    <property type="match status" value="1"/>
</dbReference>
<dbReference type="OrthoDB" id="1253990at2"/>
<evidence type="ECO:0000259" key="1">
    <source>
        <dbReference type="Pfam" id="PF02464"/>
    </source>
</evidence>
<dbReference type="RefSeq" id="WP_109228444.1">
    <property type="nucleotide sequence ID" value="NZ_PYHR01000002.1"/>
</dbReference>
<sequence>MTPAVRLVATLRRQGRGLAVAESLTGGAVSAAVVDVPGASSVLIGSVTAYRVDVKVALLGVAPDVVTTHGVVSREVAAAMATGVARLLGADVAIATTGVAGPGPSDGVAAGTVVVAALVDGNVVTRRVVLGGGRAAVRSAARDLALALVLSALEPGERGAVGEVGNTEGAPRVAPSDE</sequence>
<dbReference type="InterPro" id="IPR008136">
    <property type="entry name" value="CinA_C"/>
</dbReference>
<dbReference type="Gene3D" id="3.90.950.20">
    <property type="entry name" value="CinA-like"/>
    <property type="match status" value="1"/>
</dbReference>
<comment type="caution">
    <text evidence="2">The sequence shown here is derived from an EMBL/GenBank/DDBJ whole genome shotgun (WGS) entry which is preliminary data.</text>
</comment>
<dbReference type="Pfam" id="PF02464">
    <property type="entry name" value="CinA"/>
    <property type="match status" value="1"/>
</dbReference>
<accession>A0A2U1ZSY0</accession>